<keyword evidence="2" id="KW-1185">Reference proteome</keyword>
<protein>
    <submittedName>
        <fullName evidence="1">Uncharacterized protein</fullName>
    </submittedName>
</protein>
<evidence type="ECO:0000313" key="2">
    <source>
        <dbReference type="Proteomes" id="UP000244336"/>
    </source>
</evidence>
<sequence>MVEVASIFRVKWSPTRCCLGRPMSIGYCDRLAASHSWDAARSNTLFVDSW</sequence>
<accession>A0A2T7EUJ4</accession>
<organism evidence="1 2">
    <name type="scientific">Panicum hallii var. hallii</name>
    <dbReference type="NCBI Taxonomy" id="1504633"/>
    <lineage>
        <taxon>Eukaryota</taxon>
        <taxon>Viridiplantae</taxon>
        <taxon>Streptophyta</taxon>
        <taxon>Embryophyta</taxon>
        <taxon>Tracheophyta</taxon>
        <taxon>Spermatophyta</taxon>
        <taxon>Magnoliopsida</taxon>
        <taxon>Liliopsida</taxon>
        <taxon>Poales</taxon>
        <taxon>Poaceae</taxon>
        <taxon>PACMAD clade</taxon>
        <taxon>Panicoideae</taxon>
        <taxon>Panicodae</taxon>
        <taxon>Paniceae</taxon>
        <taxon>Panicinae</taxon>
        <taxon>Panicum</taxon>
        <taxon>Panicum sect. Panicum</taxon>
    </lineage>
</organism>
<name>A0A2T7EUJ4_9POAL</name>
<dbReference type="Proteomes" id="UP000244336">
    <property type="component" value="Chromosome 2"/>
</dbReference>
<reference evidence="1 2" key="1">
    <citation type="submission" date="2018-04" db="EMBL/GenBank/DDBJ databases">
        <title>WGS assembly of Panicum hallii var. hallii HAL2.</title>
        <authorList>
            <person name="Lovell J."/>
            <person name="Jenkins J."/>
            <person name="Lowry D."/>
            <person name="Mamidi S."/>
            <person name="Sreedasyam A."/>
            <person name="Weng X."/>
            <person name="Barry K."/>
            <person name="Bonette J."/>
            <person name="Campitelli B."/>
            <person name="Daum C."/>
            <person name="Gordon S."/>
            <person name="Gould B."/>
            <person name="Lipzen A."/>
            <person name="MacQueen A."/>
            <person name="Palacio-Mejia J."/>
            <person name="Plott C."/>
            <person name="Shakirov E."/>
            <person name="Shu S."/>
            <person name="Yoshinaga Y."/>
            <person name="Zane M."/>
            <person name="Rokhsar D."/>
            <person name="Grimwood J."/>
            <person name="Schmutz J."/>
            <person name="Juenger T."/>
        </authorList>
    </citation>
    <scope>NUCLEOTIDE SEQUENCE [LARGE SCALE GENOMIC DNA]</scope>
    <source>
        <strain evidence="2">cv. HAL2</strain>
    </source>
</reference>
<dbReference type="EMBL" id="CM009750">
    <property type="protein sequence ID" value="PUZ71495.1"/>
    <property type="molecule type" value="Genomic_DNA"/>
</dbReference>
<proteinExistence type="predicted"/>
<evidence type="ECO:0000313" key="1">
    <source>
        <dbReference type="EMBL" id="PUZ71495.1"/>
    </source>
</evidence>
<dbReference type="Gramene" id="PUZ71495">
    <property type="protein sequence ID" value="PUZ71495"/>
    <property type="gene ID" value="GQ55_2G317900"/>
</dbReference>
<gene>
    <name evidence="1" type="ORF">GQ55_2G317900</name>
</gene>
<dbReference type="AlphaFoldDB" id="A0A2T7EUJ4"/>